<dbReference type="GeneID" id="87903792"/>
<comment type="caution">
    <text evidence="1">The sequence shown here is derived from an EMBL/GenBank/DDBJ whole genome shotgun (WGS) entry which is preliminary data.</text>
</comment>
<evidence type="ECO:0008006" key="3">
    <source>
        <dbReference type="Google" id="ProtNLM"/>
    </source>
</evidence>
<evidence type="ECO:0000313" key="2">
    <source>
        <dbReference type="Proteomes" id="UP001323405"/>
    </source>
</evidence>
<dbReference type="Proteomes" id="UP001323405">
    <property type="component" value="Unassembled WGS sequence"/>
</dbReference>
<sequence length="261" mass="28800">MSDCSRIQQYAEALRPFIESDEDFQRAHQEPTMIPQEVYERLSRWISDSASKIMWVDGPAFSPGSTALSKAALEATDKVLNAGIPCISYFCKSRSSFARSNAGGSGGGSGSTPRLRHRDAAVISLCYSIIRQLAYVLPLEGLKAGKALDANQFEKLNGTLHSLPTALNIIKALFEYAPPVICFVIDGLQDAGDRDSIKYLWNFIILSREQRKDSSRVCKILFTIDGRSEVLDRGTEVRERVDASRLVQARGGRSFPGGVYI</sequence>
<dbReference type="RefSeq" id="XP_062742910.1">
    <property type="nucleotide sequence ID" value="XM_062884037.1"/>
</dbReference>
<evidence type="ECO:0000313" key="1">
    <source>
        <dbReference type="EMBL" id="KAK4653935.1"/>
    </source>
</evidence>
<proteinExistence type="predicted"/>
<keyword evidence="2" id="KW-1185">Reference proteome</keyword>
<name>A0ABR0GDU7_9PEZI</name>
<gene>
    <name evidence="1" type="ORF">QC762_0088710</name>
</gene>
<organism evidence="1 2">
    <name type="scientific">Podospora pseudocomata</name>
    <dbReference type="NCBI Taxonomy" id="2093779"/>
    <lineage>
        <taxon>Eukaryota</taxon>
        <taxon>Fungi</taxon>
        <taxon>Dikarya</taxon>
        <taxon>Ascomycota</taxon>
        <taxon>Pezizomycotina</taxon>
        <taxon>Sordariomycetes</taxon>
        <taxon>Sordariomycetidae</taxon>
        <taxon>Sordariales</taxon>
        <taxon>Podosporaceae</taxon>
        <taxon>Podospora</taxon>
    </lineage>
</organism>
<accession>A0ABR0GDU7</accession>
<dbReference type="EMBL" id="JAFFHA010000007">
    <property type="protein sequence ID" value="KAK4653935.1"/>
    <property type="molecule type" value="Genomic_DNA"/>
</dbReference>
<protein>
    <recommendedName>
        <fullName evidence="3">Orc1-like AAA ATPase domain-containing protein</fullName>
    </recommendedName>
</protein>
<reference evidence="1 2" key="1">
    <citation type="journal article" date="2023" name="bioRxiv">
        <title>High-quality genome assemblies of four members of thePodospora anserinaspecies complex.</title>
        <authorList>
            <person name="Ament-Velasquez S.L."/>
            <person name="Vogan A.A."/>
            <person name="Wallerman O."/>
            <person name="Hartmann F."/>
            <person name="Gautier V."/>
            <person name="Silar P."/>
            <person name="Giraud T."/>
            <person name="Johannesson H."/>
        </authorList>
    </citation>
    <scope>NUCLEOTIDE SEQUENCE [LARGE SCALE GENOMIC DNA]</scope>
    <source>
        <strain evidence="1 2">CBS 415.72m</strain>
    </source>
</reference>